<evidence type="ECO:0000313" key="2">
    <source>
        <dbReference type="Proteomes" id="UP001470230"/>
    </source>
</evidence>
<comment type="caution">
    <text evidence="1">The sequence shown here is derived from an EMBL/GenBank/DDBJ whole genome shotgun (WGS) entry which is preliminary data.</text>
</comment>
<proteinExistence type="predicted"/>
<dbReference type="Proteomes" id="UP001470230">
    <property type="component" value="Unassembled WGS sequence"/>
</dbReference>
<evidence type="ECO:0000313" key="1">
    <source>
        <dbReference type="EMBL" id="KAK8844992.1"/>
    </source>
</evidence>
<keyword evidence="2" id="KW-1185">Reference proteome</keyword>
<dbReference type="EMBL" id="JAPFFF010000031">
    <property type="protein sequence ID" value="KAK8844992.1"/>
    <property type="molecule type" value="Genomic_DNA"/>
</dbReference>
<gene>
    <name evidence="1" type="ORF">M9Y10_021165</name>
</gene>
<organism evidence="1 2">
    <name type="scientific">Tritrichomonas musculus</name>
    <dbReference type="NCBI Taxonomy" id="1915356"/>
    <lineage>
        <taxon>Eukaryota</taxon>
        <taxon>Metamonada</taxon>
        <taxon>Parabasalia</taxon>
        <taxon>Tritrichomonadida</taxon>
        <taxon>Tritrichomonadidae</taxon>
        <taxon>Tritrichomonas</taxon>
    </lineage>
</organism>
<sequence>MIQNAILEFVDEESNSEENYENLVNIIKDHKINEDPHEFKALLQLINNISNNHQRIYNFINKIDQILKYFQQDIQKSFSNSEIFKVFKDNKRILLFLIQENILLIDEYVVSQITNDENVKNKYSEYFWPEIKDFLTDEFITKHCEKNTNLKNEEFINQIKKEKPEEFFLKRKEGENDDFLCQIIRENKVKEFGVHVSRENSSFDIFINESIYETNPLLINNDGIKLIEYASFFGSIEIVK</sequence>
<name>A0ABR2HEA1_9EUKA</name>
<reference evidence="1 2" key="1">
    <citation type="submission" date="2024-04" db="EMBL/GenBank/DDBJ databases">
        <title>Tritrichomonas musculus Genome.</title>
        <authorList>
            <person name="Alves-Ferreira E."/>
            <person name="Grigg M."/>
            <person name="Lorenzi H."/>
            <person name="Galac M."/>
        </authorList>
    </citation>
    <scope>NUCLEOTIDE SEQUENCE [LARGE SCALE GENOMIC DNA]</scope>
    <source>
        <strain evidence="1 2">EAF2021</strain>
    </source>
</reference>
<protein>
    <submittedName>
        <fullName evidence="1">Uncharacterized protein</fullName>
    </submittedName>
</protein>
<accession>A0ABR2HEA1</accession>